<dbReference type="PANTHER" id="PTHR33033:SF121">
    <property type="entry name" value="POLYNUCLEOTIDYL TRANSFERASE, RIBONUCLEASE H-LIKE SUPERFAMILY PROTEIN"/>
    <property type="match status" value="1"/>
</dbReference>
<sequence length="164" mass="18422">MSYLWKNIVKPLTSNDSLSCIVKNGIGFSPGMENKIKLWHDCWKKCDWGKPSTGFTKFNIDGAARGCPSPFGMGGAMHIHEKHVKILFSKPLGHGDSNMAEILAIKQAFYLFVAFSWDHDHINCLKNKIKNWSVIHTSRKANHLADSLAKLAVDRSTDHLQLFA</sequence>
<dbReference type="Gramene" id="EOY20435">
    <property type="protein sequence ID" value="EOY20435"/>
    <property type="gene ID" value="TCM_046029"/>
</dbReference>
<organism evidence="1 2">
    <name type="scientific">Theobroma cacao</name>
    <name type="common">Cacao</name>
    <name type="synonym">Cocoa</name>
    <dbReference type="NCBI Taxonomy" id="3641"/>
    <lineage>
        <taxon>Eukaryota</taxon>
        <taxon>Viridiplantae</taxon>
        <taxon>Streptophyta</taxon>
        <taxon>Embryophyta</taxon>
        <taxon>Tracheophyta</taxon>
        <taxon>Spermatophyta</taxon>
        <taxon>Magnoliopsida</taxon>
        <taxon>eudicotyledons</taxon>
        <taxon>Gunneridae</taxon>
        <taxon>Pentapetalae</taxon>
        <taxon>rosids</taxon>
        <taxon>malvids</taxon>
        <taxon>Malvales</taxon>
        <taxon>Malvaceae</taxon>
        <taxon>Byttnerioideae</taxon>
        <taxon>Theobroma</taxon>
    </lineage>
</organism>
<gene>
    <name evidence="1" type="ORF">TCM_046029</name>
</gene>
<proteinExistence type="predicted"/>
<name>S1RWD9_THECC</name>
<dbReference type="Proteomes" id="UP000026915">
    <property type="component" value="Unassembled WGS sequence"/>
</dbReference>
<protein>
    <recommendedName>
        <fullName evidence="3">RNase H type-1 domain-containing protein</fullName>
    </recommendedName>
</protein>
<evidence type="ECO:0008006" key="3">
    <source>
        <dbReference type="Google" id="ProtNLM"/>
    </source>
</evidence>
<dbReference type="AlphaFoldDB" id="S1RWD9"/>
<dbReference type="InterPro" id="IPR036397">
    <property type="entry name" value="RNaseH_sf"/>
</dbReference>
<dbReference type="SUPFAM" id="SSF53098">
    <property type="entry name" value="Ribonuclease H-like"/>
    <property type="match status" value="1"/>
</dbReference>
<evidence type="ECO:0000313" key="1">
    <source>
        <dbReference type="EMBL" id="EOY20435.1"/>
    </source>
</evidence>
<dbReference type="CDD" id="cd06222">
    <property type="entry name" value="RNase_H_like"/>
    <property type="match status" value="1"/>
</dbReference>
<keyword evidence="2" id="KW-1185">Reference proteome</keyword>
<dbReference type="InParanoid" id="S1RWD9"/>
<dbReference type="HOGENOM" id="CLU_1621947_0_0_1"/>
<dbReference type="EMBL" id="KE133191">
    <property type="protein sequence ID" value="EOY20435.1"/>
    <property type="molecule type" value="Genomic_DNA"/>
</dbReference>
<dbReference type="PANTHER" id="PTHR33033">
    <property type="entry name" value="POLYNUCLEOTIDYL TRANSFERASE, RIBONUCLEASE H-LIKE SUPERFAMILY PROTEIN-RELATED"/>
    <property type="match status" value="1"/>
</dbReference>
<evidence type="ECO:0000313" key="2">
    <source>
        <dbReference type="Proteomes" id="UP000026915"/>
    </source>
</evidence>
<dbReference type="GO" id="GO:0003676">
    <property type="term" value="F:nucleic acid binding"/>
    <property type="evidence" value="ECO:0007669"/>
    <property type="project" value="InterPro"/>
</dbReference>
<dbReference type="InterPro" id="IPR044730">
    <property type="entry name" value="RNase_H-like_dom_plant"/>
</dbReference>
<reference evidence="1 2" key="1">
    <citation type="journal article" date="2013" name="Genome Biol.">
        <title>The genome sequence of the most widely cultivated cacao type and its use to identify candidate genes regulating pod color.</title>
        <authorList>
            <person name="Motamayor J.C."/>
            <person name="Mockaitis K."/>
            <person name="Schmutz J."/>
            <person name="Haiminen N."/>
            <person name="Iii D.L."/>
            <person name="Cornejo O."/>
            <person name="Findley S.D."/>
            <person name="Zheng P."/>
            <person name="Utro F."/>
            <person name="Royaert S."/>
            <person name="Saski C."/>
            <person name="Jenkins J."/>
            <person name="Podicheti R."/>
            <person name="Zhao M."/>
            <person name="Scheffler B.E."/>
            <person name="Stack J.C."/>
            <person name="Feltus F.A."/>
            <person name="Mustiga G.M."/>
            <person name="Amores F."/>
            <person name="Phillips W."/>
            <person name="Marelli J.P."/>
            <person name="May G.D."/>
            <person name="Shapiro H."/>
            <person name="Ma J."/>
            <person name="Bustamante C.D."/>
            <person name="Schnell R.J."/>
            <person name="Main D."/>
            <person name="Gilbert D."/>
            <person name="Parida L."/>
            <person name="Kuhn D.N."/>
        </authorList>
    </citation>
    <scope>NUCLEOTIDE SEQUENCE [LARGE SCALE GENOMIC DNA]</scope>
    <source>
        <strain evidence="2">cv. Matina 1-6</strain>
    </source>
</reference>
<dbReference type="InterPro" id="IPR012337">
    <property type="entry name" value="RNaseH-like_sf"/>
</dbReference>
<accession>S1RWD9</accession>
<dbReference type="Gene3D" id="3.30.420.10">
    <property type="entry name" value="Ribonuclease H-like superfamily/Ribonuclease H"/>
    <property type="match status" value="1"/>
</dbReference>